<dbReference type="EMBL" id="JACXAJ010000003">
    <property type="protein sequence ID" value="MBD1397352.1"/>
    <property type="molecule type" value="Genomic_DNA"/>
</dbReference>
<sequence length="215" mass="23428">MKKIMIVVSLTGFAALSACSETDKRVDSAEDIQEMASADTAVMYGDLPGVTQADGAEIIRVEESFWDNVDYNAPTMRDEKVKDEDVEVRGTTGYTIYSMDEKILFDVDKATLRAGSENRLRSIAESINSLSTRGPIRIYGHTDSTASAAYNKQLAEERANAVKNWLQSNTAIDGSRMSVVAVGQARPVASNETPEGRQRNRRVVIVAATSTAPVE</sequence>
<proteinExistence type="predicted"/>
<dbReference type="Gene3D" id="3.30.1330.60">
    <property type="entry name" value="OmpA-like domain"/>
    <property type="match status" value="1"/>
</dbReference>
<keyword evidence="2 4" id="KW-0472">Membrane</keyword>
<feature type="domain" description="OmpA-like" evidence="5">
    <location>
        <begin position="92"/>
        <end position="211"/>
    </location>
</feature>
<dbReference type="PANTHER" id="PTHR30329">
    <property type="entry name" value="STATOR ELEMENT OF FLAGELLAR MOTOR COMPLEX"/>
    <property type="match status" value="1"/>
</dbReference>
<comment type="subcellular location">
    <subcellularLocation>
        <location evidence="1">Cell outer membrane</location>
    </subcellularLocation>
</comment>
<comment type="caution">
    <text evidence="6">The sequence shown here is derived from an EMBL/GenBank/DDBJ whole genome shotgun (WGS) entry which is preliminary data.</text>
</comment>
<organism evidence="6 7">
    <name type="scientific">Pontibacter aquaedesilientis</name>
    <dbReference type="NCBI Taxonomy" id="2766980"/>
    <lineage>
        <taxon>Bacteria</taxon>
        <taxon>Pseudomonadati</taxon>
        <taxon>Bacteroidota</taxon>
        <taxon>Cytophagia</taxon>
        <taxon>Cytophagales</taxon>
        <taxon>Hymenobacteraceae</taxon>
        <taxon>Pontibacter</taxon>
    </lineage>
</organism>
<gene>
    <name evidence="6" type="ORF">H9Q13_09265</name>
</gene>
<keyword evidence="3" id="KW-0998">Cell outer membrane</keyword>
<evidence type="ECO:0000259" key="5">
    <source>
        <dbReference type="PROSITE" id="PS51123"/>
    </source>
</evidence>
<reference evidence="6 7" key="1">
    <citation type="submission" date="2020-09" db="EMBL/GenBank/DDBJ databases">
        <title>Genome sequencing and assembly of Pontibacter sp.</title>
        <authorList>
            <person name="Chhetri G."/>
        </authorList>
    </citation>
    <scope>NUCLEOTIDE SEQUENCE [LARGE SCALE GENOMIC DNA]</scope>
    <source>
        <strain evidence="6 7">JH31</strain>
    </source>
</reference>
<dbReference type="CDD" id="cd07185">
    <property type="entry name" value="OmpA_C-like"/>
    <property type="match status" value="1"/>
</dbReference>
<keyword evidence="7" id="KW-1185">Reference proteome</keyword>
<evidence type="ECO:0000313" key="6">
    <source>
        <dbReference type="EMBL" id="MBD1397352.1"/>
    </source>
</evidence>
<dbReference type="InterPro" id="IPR006664">
    <property type="entry name" value="OMP_bac"/>
</dbReference>
<evidence type="ECO:0000256" key="1">
    <source>
        <dbReference type="ARBA" id="ARBA00004442"/>
    </source>
</evidence>
<dbReference type="PROSITE" id="PS51123">
    <property type="entry name" value="OMPA_2"/>
    <property type="match status" value="1"/>
</dbReference>
<accession>A0ABR7XGG2</accession>
<evidence type="ECO:0000256" key="4">
    <source>
        <dbReference type="PROSITE-ProRule" id="PRU00473"/>
    </source>
</evidence>
<dbReference type="InterPro" id="IPR006665">
    <property type="entry name" value="OmpA-like"/>
</dbReference>
<dbReference type="Pfam" id="PF00691">
    <property type="entry name" value="OmpA"/>
    <property type="match status" value="1"/>
</dbReference>
<dbReference type="PROSITE" id="PS51257">
    <property type="entry name" value="PROKAR_LIPOPROTEIN"/>
    <property type="match status" value="1"/>
</dbReference>
<protein>
    <submittedName>
        <fullName evidence="6">OmpA family protein</fullName>
    </submittedName>
</protein>
<evidence type="ECO:0000256" key="2">
    <source>
        <dbReference type="ARBA" id="ARBA00023136"/>
    </source>
</evidence>
<dbReference type="Proteomes" id="UP000625551">
    <property type="component" value="Unassembled WGS sequence"/>
</dbReference>
<name>A0ABR7XGG2_9BACT</name>
<dbReference type="RefSeq" id="WP_191183512.1">
    <property type="nucleotide sequence ID" value="NZ_JACXAJ010000003.1"/>
</dbReference>
<dbReference type="PANTHER" id="PTHR30329:SF21">
    <property type="entry name" value="LIPOPROTEIN YIAD-RELATED"/>
    <property type="match status" value="1"/>
</dbReference>
<dbReference type="SUPFAM" id="SSF103088">
    <property type="entry name" value="OmpA-like"/>
    <property type="match status" value="1"/>
</dbReference>
<dbReference type="InterPro" id="IPR050330">
    <property type="entry name" value="Bact_OuterMem_StrucFunc"/>
</dbReference>
<dbReference type="InterPro" id="IPR036737">
    <property type="entry name" value="OmpA-like_sf"/>
</dbReference>
<dbReference type="PRINTS" id="PR01021">
    <property type="entry name" value="OMPADOMAIN"/>
</dbReference>
<evidence type="ECO:0000256" key="3">
    <source>
        <dbReference type="ARBA" id="ARBA00023237"/>
    </source>
</evidence>
<evidence type="ECO:0000313" key="7">
    <source>
        <dbReference type="Proteomes" id="UP000625551"/>
    </source>
</evidence>